<dbReference type="GO" id="GO:0008168">
    <property type="term" value="F:methyltransferase activity"/>
    <property type="evidence" value="ECO:0007669"/>
    <property type="project" value="UniProtKB-KW"/>
</dbReference>
<feature type="transmembrane region" description="Helical" evidence="2">
    <location>
        <begin position="73"/>
        <end position="93"/>
    </location>
</feature>
<dbReference type="EC" id="3.4.23.43" evidence="4"/>
<dbReference type="GO" id="GO:0032259">
    <property type="term" value="P:methylation"/>
    <property type="evidence" value="ECO:0007669"/>
    <property type="project" value="UniProtKB-KW"/>
</dbReference>
<keyword evidence="2" id="KW-0812">Transmembrane</keyword>
<dbReference type="EC" id="2.1.1.-" evidence="4"/>
<keyword evidence="4" id="KW-0489">Methyltransferase</keyword>
<keyword evidence="4" id="KW-0378">Hydrolase</keyword>
<reference evidence="4 5" key="1">
    <citation type="submission" date="2023-07" db="EMBL/GenBank/DDBJ databases">
        <title>Genomic Encyclopedia of Type Strains, Phase IV (KMG-IV): sequencing the most valuable type-strain genomes for metagenomic binning, comparative biology and taxonomic classification.</title>
        <authorList>
            <person name="Goeker M."/>
        </authorList>
    </citation>
    <scope>NUCLEOTIDE SEQUENCE [LARGE SCALE GENOMIC DNA]</scope>
    <source>
        <strain evidence="4 5">DSM 16980</strain>
    </source>
</reference>
<protein>
    <submittedName>
        <fullName evidence="4">Leader peptidase (Prepilin peptidase)/N-methyltransferase</fullName>
        <ecNumber evidence="4">2.1.1.-</ecNumber>
        <ecNumber evidence="4">3.4.23.43</ecNumber>
    </submittedName>
</protein>
<evidence type="ECO:0000313" key="4">
    <source>
        <dbReference type="EMBL" id="MDQ0204188.1"/>
    </source>
</evidence>
<organism evidence="4 5">
    <name type="scientific">Pectinatus haikarae</name>
    <dbReference type="NCBI Taxonomy" id="349096"/>
    <lineage>
        <taxon>Bacteria</taxon>
        <taxon>Bacillati</taxon>
        <taxon>Bacillota</taxon>
        <taxon>Negativicutes</taxon>
        <taxon>Selenomonadales</taxon>
        <taxon>Selenomonadaceae</taxon>
        <taxon>Pectinatus</taxon>
    </lineage>
</organism>
<feature type="transmembrane region" description="Helical" evidence="2">
    <location>
        <begin position="147"/>
        <end position="166"/>
    </location>
</feature>
<dbReference type="InterPro" id="IPR050882">
    <property type="entry name" value="Prepilin_peptidase/N-MTase"/>
</dbReference>
<dbReference type="GO" id="GO:0004190">
    <property type="term" value="F:aspartic-type endopeptidase activity"/>
    <property type="evidence" value="ECO:0007669"/>
    <property type="project" value="UniProtKB-EC"/>
</dbReference>
<evidence type="ECO:0000313" key="5">
    <source>
        <dbReference type="Proteomes" id="UP001239167"/>
    </source>
</evidence>
<feature type="domain" description="Prepilin type IV endopeptidase peptidase" evidence="3">
    <location>
        <begin position="31"/>
        <end position="133"/>
    </location>
</feature>
<sequence length="167" mass="19262">MKIQLPFTEIICLTGYCFLLNISEKYAGFIYILLLLAKVAYIDYKSYLIPNKLPVFIAFGGCIHQLMQNEYFAFWNVFFALIFISMVFLPIYFFTDTIGGGDVKLSYALCLWLPYPLIAQAIFFAVFSASLLCIYRILQKEYTLNDILPFGPFISLGALIIFSIFYF</sequence>
<keyword evidence="4" id="KW-0808">Transferase</keyword>
<comment type="caution">
    <text evidence="4">The sequence shown here is derived from an EMBL/GenBank/DDBJ whole genome shotgun (WGS) entry which is preliminary data.</text>
</comment>
<dbReference type="PANTHER" id="PTHR30487">
    <property type="entry name" value="TYPE 4 PREPILIN-LIKE PROTEINS LEADER PEPTIDE-PROCESSING ENZYME"/>
    <property type="match status" value="1"/>
</dbReference>
<keyword evidence="5" id="KW-1185">Reference proteome</keyword>
<evidence type="ECO:0000256" key="2">
    <source>
        <dbReference type="SAM" id="Phobius"/>
    </source>
</evidence>
<keyword evidence="2" id="KW-1133">Transmembrane helix</keyword>
<accession>A0ABT9Y8M2</accession>
<feature type="transmembrane region" description="Helical" evidence="2">
    <location>
        <begin position="26"/>
        <end position="44"/>
    </location>
</feature>
<dbReference type="InterPro" id="IPR000045">
    <property type="entry name" value="Prepilin_IV_endopep_pep"/>
</dbReference>
<keyword evidence="2" id="KW-0472">Membrane</keyword>
<dbReference type="EMBL" id="JAUSUE010000013">
    <property type="protein sequence ID" value="MDQ0204188.1"/>
    <property type="molecule type" value="Genomic_DNA"/>
</dbReference>
<dbReference type="Pfam" id="PF01478">
    <property type="entry name" value="Peptidase_A24"/>
    <property type="match status" value="1"/>
</dbReference>
<dbReference type="PANTHER" id="PTHR30487:SF0">
    <property type="entry name" value="PREPILIN LEADER PEPTIDASE_N-METHYLTRANSFERASE-RELATED"/>
    <property type="match status" value="1"/>
</dbReference>
<evidence type="ECO:0000256" key="1">
    <source>
        <dbReference type="ARBA" id="ARBA00005801"/>
    </source>
</evidence>
<dbReference type="Gene3D" id="1.20.120.1220">
    <property type="match status" value="1"/>
</dbReference>
<evidence type="ECO:0000259" key="3">
    <source>
        <dbReference type="Pfam" id="PF01478"/>
    </source>
</evidence>
<feature type="transmembrane region" description="Helical" evidence="2">
    <location>
        <begin position="113"/>
        <end position="135"/>
    </location>
</feature>
<gene>
    <name evidence="4" type="ORF">J2S01_001913</name>
</gene>
<comment type="similarity">
    <text evidence="1">Belongs to the peptidase A24 family.</text>
</comment>
<dbReference type="Proteomes" id="UP001239167">
    <property type="component" value="Unassembled WGS sequence"/>
</dbReference>
<name>A0ABT9Y8M2_9FIRM</name>
<proteinExistence type="inferred from homology"/>
<dbReference type="RefSeq" id="WP_196605606.1">
    <property type="nucleotide sequence ID" value="NZ_CP116940.1"/>
</dbReference>